<dbReference type="InterPro" id="IPR008939">
    <property type="entry name" value="Lytic_TGlycosylase_superhlx_U"/>
</dbReference>
<name>A0ABW4KS39_9BURK</name>
<accession>A0ABW4KS39</accession>
<gene>
    <name evidence="4" type="ORF">ACFSF0_05425</name>
</gene>
<keyword evidence="5" id="KW-1185">Reference proteome</keyword>
<sequence>MQVSKILTPLRAVGVVLAGAVWPGLPGLAQPGGVSPAPAAPTAAPAVSDSVILDMRDAFRRNDRARLASLLPQARGHALEPWAGYWELKARLEDATLTDVQDFSARYPGTYQEDRLRNDWLLLAGKRRDWAGFAAEYPRFRMADDPQVRCYAVATDVANGKAASKEQVQQVRRDWFAQRDLDDGCLLAAGLLHQAGALPFTDLWKRARLATEANRPSLARAAVALDAPDVAGDVASLLQNPGRYLSSRAAVGTRKGQELIVLALIKLATQNPDQAALQLDSKWSVQLTAEERNWLWGVIGKWSALNLSDLAPGYFAKVTRDADLPDDQLAWKARAALRQGDWRTVQRAIDAMDAPAADDGAWVYWKARAQLAQARSDADRAAARAAFEKLAANPGRFGFYEKLAREEIGQQSTIPAGPVPLSVQEKEWARTHIGLNRALMAIALGLRGEGAREWNYWTNLHQKGGMNDRELYAAADFACQRQVWDRCINASERTKGFMDFAQRFPTPLREPVVSQSRAIGLDPAYVYGLIRQESRFVMDARSGVGASGLMQVMPATARWTARKIGLQGFTADQINDQQTNLLLGTSYLKLALDDFQGSLPLAAAGYNAGPGRPRNWRNGPTMEGAIWAENVPFNETRDYVKKVLSNTTDYAALLTGQAQSIKARLGQVGPLGGQPDLSRDLP</sequence>
<proteinExistence type="inferred from homology"/>
<protein>
    <submittedName>
        <fullName evidence="4">Transglycosylase SLT domain-containing protein</fullName>
    </submittedName>
</protein>
<comment type="similarity">
    <text evidence="1">Belongs to the transglycosylase Slt family.</text>
</comment>
<organism evidence="4 5">
    <name type="scientific">Ottowia flava</name>
    <dbReference type="NCBI Taxonomy" id="2675430"/>
    <lineage>
        <taxon>Bacteria</taxon>
        <taxon>Pseudomonadati</taxon>
        <taxon>Pseudomonadota</taxon>
        <taxon>Betaproteobacteria</taxon>
        <taxon>Burkholderiales</taxon>
        <taxon>Comamonadaceae</taxon>
        <taxon>Ottowia</taxon>
    </lineage>
</organism>
<evidence type="ECO:0000313" key="5">
    <source>
        <dbReference type="Proteomes" id="UP001597304"/>
    </source>
</evidence>
<dbReference type="EMBL" id="JBHUEJ010000015">
    <property type="protein sequence ID" value="MFD1710034.1"/>
    <property type="molecule type" value="Genomic_DNA"/>
</dbReference>
<dbReference type="InterPro" id="IPR023346">
    <property type="entry name" value="Lysozyme-like_dom_sf"/>
</dbReference>
<dbReference type="SUPFAM" id="SSF48435">
    <property type="entry name" value="Bacterial muramidases"/>
    <property type="match status" value="1"/>
</dbReference>
<evidence type="ECO:0000256" key="2">
    <source>
        <dbReference type="ARBA" id="ARBA00022729"/>
    </source>
</evidence>
<dbReference type="Proteomes" id="UP001597304">
    <property type="component" value="Unassembled WGS sequence"/>
</dbReference>
<comment type="caution">
    <text evidence="4">The sequence shown here is derived from an EMBL/GenBank/DDBJ whole genome shotgun (WGS) entry which is preliminary data.</text>
</comment>
<evidence type="ECO:0000313" key="4">
    <source>
        <dbReference type="EMBL" id="MFD1710034.1"/>
    </source>
</evidence>
<evidence type="ECO:0000256" key="1">
    <source>
        <dbReference type="ARBA" id="ARBA00007734"/>
    </source>
</evidence>
<dbReference type="InterPro" id="IPR008258">
    <property type="entry name" value="Transglycosylase_SLT_dom_1"/>
</dbReference>
<dbReference type="Pfam" id="PF01464">
    <property type="entry name" value="SLT"/>
    <property type="match status" value="1"/>
</dbReference>
<keyword evidence="2" id="KW-0732">Signal</keyword>
<dbReference type="CDD" id="cd13401">
    <property type="entry name" value="Slt70-like"/>
    <property type="match status" value="1"/>
</dbReference>
<dbReference type="RefSeq" id="WP_147911808.1">
    <property type="nucleotide sequence ID" value="NZ_JBHUEJ010000015.1"/>
</dbReference>
<dbReference type="Gene3D" id="1.25.20.10">
    <property type="entry name" value="Bacterial muramidases"/>
    <property type="match status" value="1"/>
</dbReference>
<dbReference type="PANTHER" id="PTHR37423:SF5">
    <property type="entry name" value="SOLUBLE LYTIC MUREIN TRANSGLYCOSYLASE"/>
    <property type="match status" value="1"/>
</dbReference>
<feature type="domain" description="Transglycosylase SLT" evidence="3">
    <location>
        <begin position="518"/>
        <end position="618"/>
    </location>
</feature>
<dbReference type="PANTHER" id="PTHR37423">
    <property type="entry name" value="SOLUBLE LYTIC MUREIN TRANSGLYCOSYLASE-RELATED"/>
    <property type="match status" value="1"/>
</dbReference>
<dbReference type="SUPFAM" id="SSF53955">
    <property type="entry name" value="Lysozyme-like"/>
    <property type="match status" value="1"/>
</dbReference>
<reference evidence="5" key="1">
    <citation type="journal article" date="2019" name="Int. J. Syst. Evol. Microbiol.">
        <title>The Global Catalogue of Microorganisms (GCM) 10K type strain sequencing project: providing services to taxonomists for standard genome sequencing and annotation.</title>
        <authorList>
            <consortium name="The Broad Institute Genomics Platform"/>
            <consortium name="The Broad Institute Genome Sequencing Center for Infectious Disease"/>
            <person name="Wu L."/>
            <person name="Ma J."/>
        </authorList>
    </citation>
    <scope>NUCLEOTIDE SEQUENCE [LARGE SCALE GENOMIC DNA]</scope>
    <source>
        <strain evidence="5">LMG 29247</strain>
    </source>
</reference>
<dbReference type="Gene3D" id="1.10.530.10">
    <property type="match status" value="1"/>
</dbReference>
<evidence type="ECO:0000259" key="3">
    <source>
        <dbReference type="Pfam" id="PF01464"/>
    </source>
</evidence>